<gene>
    <name evidence="2" type="ORF">VNO80_25952</name>
</gene>
<protein>
    <submittedName>
        <fullName evidence="2">Uncharacterized protein</fullName>
    </submittedName>
</protein>
<keyword evidence="3" id="KW-1185">Reference proteome</keyword>
<evidence type="ECO:0000313" key="2">
    <source>
        <dbReference type="EMBL" id="KAK7342991.1"/>
    </source>
</evidence>
<accession>A0AAN9LVR6</accession>
<evidence type="ECO:0000256" key="1">
    <source>
        <dbReference type="SAM" id="MobiDB-lite"/>
    </source>
</evidence>
<comment type="caution">
    <text evidence="2">The sequence shown here is derived from an EMBL/GenBank/DDBJ whole genome shotgun (WGS) entry which is preliminary data.</text>
</comment>
<name>A0AAN9LVR6_PHACN</name>
<reference evidence="2 3" key="1">
    <citation type="submission" date="2024-01" db="EMBL/GenBank/DDBJ databases">
        <title>The genomes of 5 underutilized Papilionoideae crops provide insights into root nodulation and disease resistanc.</title>
        <authorList>
            <person name="Jiang F."/>
        </authorList>
    </citation>
    <scope>NUCLEOTIDE SEQUENCE [LARGE SCALE GENOMIC DNA]</scope>
    <source>
        <strain evidence="2">JINMINGXINNONG_FW02</strain>
        <tissue evidence="2">Leaves</tissue>
    </source>
</reference>
<dbReference type="EMBL" id="JAYMYR010000009">
    <property type="protein sequence ID" value="KAK7342991.1"/>
    <property type="molecule type" value="Genomic_DNA"/>
</dbReference>
<dbReference type="AlphaFoldDB" id="A0AAN9LVR6"/>
<proteinExistence type="predicted"/>
<dbReference type="Proteomes" id="UP001374584">
    <property type="component" value="Unassembled WGS sequence"/>
</dbReference>
<evidence type="ECO:0000313" key="3">
    <source>
        <dbReference type="Proteomes" id="UP001374584"/>
    </source>
</evidence>
<sequence>MNSLCSAMIAAIFAMTLILSYGVIMSQARVLPSSSFVSKVSQTSHSLSYSHFQREEQKSTQKKPVVAASLRRIPTGKPNPTVPEVAANLRRIPPSRPNPTQNKLKPRIRG</sequence>
<organism evidence="2 3">
    <name type="scientific">Phaseolus coccineus</name>
    <name type="common">Scarlet runner bean</name>
    <name type="synonym">Phaseolus multiflorus</name>
    <dbReference type="NCBI Taxonomy" id="3886"/>
    <lineage>
        <taxon>Eukaryota</taxon>
        <taxon>Viridiplantae</taxon>
        <taxon>Streptophyta</taxon>
        <taxon>Embryophyta</taxon>
        <taxon>Tracheophyta</taxon>
        <taxon>Spermatophyta</taxon>
        <taxon>Magnoliopsida</taxon>
        <taxon>eudicotyledons</taxon>
        <taxon>Gunneridae</taxon>
        <taxon>Pentapetalae</taxon>
        <taxon>rosids</taxon>
        <taxon>fabids</taxon>
        <taxon>Fabales</taxon>
        <taxon>Fabaceae</taxon>
        <taxon>Papilionoideae</taxon>
        <taxon>50 kb inversion clade</taxon>
        <taxon>NPAAA clade</taxon>
        <taxon>indigoferoid/millettioid clade</taxon>
        <taxon>Phaseoleae</taxon>
        <taxon>Phaseolus</taxon>
    </lineage>
</organism>
<feature type="region of interest" description="Disordered" evidence="1">
    <location>
        <begin position="73"/>
        <end position="110"/>
    </location>
</feature>